<name>A0A1I2KHJ9_9BACT</name>
<feature type="non-terminal residue" evidence="1">
    <location>
        <position position="1"/>
    </location>
</feature>
<sequence>RTTTLDPHGDRYVNVSGYSFLNNNPLRYIDPTGRDVTETAWGTRYTGVDAQNMFRQLQQRGSNRDLPKPEVSTQTRMYQTFKYNDNCRDCGVDMIAHQTTTTTIQRDDRGRELYRMTELSTTTVTIDAKGEISNSLTQGKITIVTINSKKGVQTSNYVESNTIPVSDKSYIGSISKDLEKAATSVADFKQKNGISPIQQIARDKTNDKDFYGTVGTYVTYGGGFVSTIGLAIKTPPLLGKTIELAGYGLTMAGVYVTAAGNSINTNPENMIIKLK</sequence>
<gene>
    <name evidence="1" type="ORF">SAMN04488541_11113</name>
</gene>
<evidence type="ECO:0008006" key="3">
    <source>
        <dbReference type="Google" id="ProtNLM"/>
    </source>
</evidence>
<keyword evidence="2" id="KW-1185">Reference proteome</keyword>
<evidence type="ECO:0000313" key="1">
    <source>
        <dbReference type="EMBL" id="SFF64747.1"/>
    </source>
</evidence>
<dbReference type="AlphaFoldDB" id="A0A1I2KHJ9"/>
<reference evidence="1 2" key="1">
    <citation type="submission" date="2016-10" db="EMBL/GenBank/DDBJ databases">
        <authorList>
            <person name="de Groot N.N."/>
        </authorList>
    </citation>
    <scope>NUCLEOTIDE SEQUENCE [LARGE SCALE GENOMIC DNA]</scope>
    <source>
        <strain>GEY</strain>
        <strain evidence="2">DSM 9560</strain>
    </source>
</reference>
<dbReference type="Proteomes" id="UP000199513">
    <property type="component" value="Unassembled WGS sequence"/>
</dbReference>
<protein>
    <recommendedName>
        <fullName evidence="3">RHS repeat-associated core domain-containing protein</fullName>
    </recommendedName>
</protein>
<evidence type="ECO:0000313" key="2">
    <source>
        <dbReference type="Proteomes" id="UP000199513"/>
    </source>
</evidence>
<dbReference type="RefSeq" id="WP_221407742.1">
    <property type="nucleotide sequence ID" value="NZ_FONY01000111.1"/>
</dbReference>
<accession>A0A1I2KHJ9</accession>
<organism evidence="1 2">
    <name type="scientific">Thermoflexibacter ruber</name>
    <dbReference type="NCBI Taxonomy" id="1003"/>
    <lineage>
        <taxon>Bacteria</taxon>
        <taxon>Pseudomonadati</taxon>
        <taxon>Bacteroidota</taxon>
        <taxon>Cytophagia</taxon>
        <taxon>Cytophagales</taxon>
        <taxon>Thermoflexibacteraceae</taxon>
        <taxon>Thermoflexibacter</taxon>
    </lineage>
</organism>
<proteinExistence type="predicted"/>
<dbReference type="EMBL" id="FONY01000111">
    <property type="protein sequence ID" value="SFF64747.1"/>
    <property type="molecule type" value="Genomic_DNA"/>
</dbReference>